<dbReference type="SUPFAM" id="SSF50346">
    <property type="entry name" value="PRC-barrel domain"/>
    <property type="match status" value="1"/>
</dbReference>
<dbReference type="Pfam" id="PF05239">
    <property type="entry name" value="PRC"/>
    <property type="match status" value="1"/>
</dbReference>
<keyword evidence="3" id="KW-1185">Reference proteome</keyword>
<dbReference type="InterPro" id="IPR027275">
    <property type="entry name" value="PRC-brl_dom"/>
</dbReference>
<name>A0A376CKX7_9CORY</name>
<dbReference type="EMBL" id="UFXQ01000001">
    <property type="protein sequence ID" value="STC68912.1"/>
    <property type="molecule type" value="Genomic_DNA"/>
</dbReference>
<dbReference type="InterPro" id="IPR014747">
    <property type="entry name" value="Bac_photo_RC_H_C"/>
</dbReference>
<evidence type="ECO:0000313" key="2">
    <source>
        <dbReference type="EMBL" id="STC68912.1"/>
    </source>
</evidence>
<feature type="domain" description="PRC-barrel" evidence="1">
    <location>
        <begin position="4"/>
        <end position="47"/>
    </location>
</feature>
<sequence length="140" mass="15607">MTDSFPIDDLANAIAYDSTGDKIGAINEIYVNERTGQPNFVAVNTSMSGLVDSIVPLRGHTLRDGELHLAFERDRIEDAPLLDTSGYLTTEEQDAFYRHYGLDAVQDRTTYTTGEPAELNDDNAAQNDDGIRLRRWQPQA</sequence>
<dbReference type="GO" id="GO:0019684">
    <property type="term" value="P:photosynthesis, light reaction"/>
    <property type="evidence" value="ECO:0007669"/>
    <property type="project" value="InterPro"/>
</dbReference>
<dbReference type="AlphaFoldDB" id="A0A376CKX7"/>
<reference evidence="2 3" key="1">
    <citation type="submission" date="2018-06" db="EMBL/GenBank/DDBJ databases">
        <authorList>
            <consortium name="Pathogen Informatics"/>
            <person name="Doyle S."/>
        </authorList>
    </citation>
    <scope>NUCLEOTIDE SEQUENCE [LARGE SCALE GENOMIC DNA]</scope>
    <source>
        <strain evidence="2 3">NCTC11862</strain>
    </source>
</reference>
<accession>A0A376CKX7</accession>
<dbReference type="Proteomes" id="UP000254467">
    <property type="component" value="Unassembled WGS sequence"/>
</dbReference>
<gene>
    <name evidence="2" type="ORF">NCTC11862_00688</name>
</gene>
<proteinExistence type="predicted"/>
<dbReference type="InterPro" id="IPR011033">
    <property type="entry name" value="PRC_barrel-like_sf"/>
</dbReference>
<dbReference type="RefSeq" id="WP_018581056.1">
    <property type="nucleotide sequence ID" value="NZ_LDYD01000005.1"/>
</dbReference>
<evidence type="ECO:0000259" key="1">
    <source>
        <dbReference type="Pfam" id="PF05239"/>
    </source>
</evidence>
<evidence type="ECO:0000313" key="3">
    <source>
        <dbReference type="Proteomes" id="UP000254467"/>
    </source>
</evidence>
<organism evidence="2 3">
    <name type="scientific">Corynebacterium pilosum</name>
    <dbReference type="NCBI Taxonomy" id="35756"/>
    <lineage>
        <taxon>Bacteria</taxon>
        <taxon>Bacillati</taxon>
        <taxon>Actinomycetota</taxon>
        <taxon>Actinomycetes</taxon>
        <taxon>Mycobacteriales</taxon>
        <taxon>Corynebacteriaceae</taxon>
        <taxon>Corynebacterium</taxon>
    </lineage>
</organism>
<dbReference type="OrthoDB" id="3712018at2"/>
<dbReference type="STRING" id="35756.GCA_001044155_01032"/>
<dbReference type="GO" id="GO:0030077">
    <property type="term" value="C:plasma membrane light-harvesting complex"/>
    <property type="evidence" value="ECO:0007669"/>
    <property type="project" value="InterPro"/>
</dbReference>
<dbReference type="Gene3D" id="3.90.50.10">
    <property type="entry name" value="Photosynthetic Reaction Center, subunit H, domain 2"/>
    <property type="match status" value="1"/>
</dbReference>
<protein>
    <submittedName>
        <fullName evidence="2">Uncharacterized protein conserved in bacteria</fullName>
    </submittedName>
</protein>